<dbReference type="AlphaFoldDB" id="A0AAV0X3U4"/>
<reference evidence="1 2" key="1">
    <citation type="submission" date="2023-01" db="EMBL/GenBank/DDBJ databases">
        <authorList>
            <person name="Whitehead M."/>
        </authorList>
    </citation>
    <scope>NUCLEOTIDE SEQUENCE [LARGE SCALE GENOMIC DNA]</scope>
</reference>
<organism evidence="1 2">
    <name type="scientific">Macrosiphum euphorbiae</name>
    <name type="common">potato aphid</name>
    <dbReference type="NCBI Taxonomy" id="13131"/>
    <lineage>
        <taxon>Eukaryota</taxon>
        <taxon>Metazoa</taxon>
        <taxon>Ecdysozoa</taxon>
        <taxon>Arthropoda</taxon>
        <taxon>Hexapoda</taxon>
        <taxon>Insecta</taxon>
        <taxon>Pterygota</taxon>
        <taxon>Neoptera</taxon>
        <taxon>Paraneoptera</taxon>
        <taxon>Hemiptera</taxon>
        <taxon>Sternorrhyncha</taxon>
        <taxon>Aphidomorpha</taxon>
        <taxon>Aphidoidea</taxon>
        <taxon>Aphididae</taxon>
        <taxon>Macrosiphini</taxon>
        <taxon>Macrosiphum</taxon>
    </lineage>
</organism>
<dbReference type="EMBL" id="CARXXK010000003">
    <property type="protein sequence ID" value="CAI6362638.1"/>
    <property type="molecule type" value="Genomic_DNA"/>
</dbReference>
<keyword evidence="2" id="KW-1185">Reference proteome</keyword>
<protein>
    <submittedName>
        <fullName evidence="1">Uncharacterized protein</fullName>
    </submittedName>
</protein>
<dbReference type="Proteomes" id="UP001160148">
    <property type="component" value="Unassembled WGS sequence"/>
</dbReference>
<sequence>MDARYLGSTKCRQSFNRSNEVRSLIGWLDLAVDLKIANVWSPSQRGHATSFRSSPELTIDSPVYHLQVVKITSPPVPAPAVYMTPEVEAYVETPRSLRRYGPSLTDALDLAVDRRIAAVRLPL</sequence>
<accession>A0AAV0X3U4</accession>
<gene>
    <name evidence="1" type="ORF">MEUPH1_LOCUS17692</name>
</gene>
<name>A0AAV0X3U4_9HEMI</name>
<comment type="caution">
    <text evidence="1">The sequence shown here is derived from an EMBL/GenBank/DDBJ whole genome shotgun (WGS) entry which is preliminary data.</text>
</comment>
<evidence type="ECO:0000313" key="1">
    <source>
        <dbReference type="EMBL" id="CAI6362638.1"/>
    </source>
</evidence>
<evidence type="ECO:0000313" key="2">
    <source>
        <dbReference type="Proteomes" id="UP001160148"/>
    </source>
</evidence>
<proteinExistence type="predicted"/>